<evidence type="ECO:0000313" key="3">
    <source>
        <dbReference type="EMBL" id="RAV99247.1"/>
    </source>
</evidence>
<dbReference type="InterPro" id="IPR024278">
    <property type="entry name" value="DUF3823_N"/>
</dbReference>
<dbReference type="AlphaFoldDB" id="A0A364XYB3"/>
<evidence type="ECO:0000313" key="4">
    <source>
        <dbReference type="Proteomes" id="UP000251889"/>
    </source>
</evidence>
<feature type="domain" description="DUF3823" evidence="1">
    <location>
        <begin position="32"/>
        <end position="123"/>
    </location>
</feature>
<accession>A0A364XYB3</accession>
<evidence type="ECO:0008006" key="5">
    <source>
        <dbReference type="Google" id="ProtNLM"/>
    </source>
</evidence>
<dbReference type="Proteomes" id="UP000251889">
    <property type="component" value="Unassembled WGS sequence"/>
</dbReference>
<protein>
    <recommendedName>
        <fullName evidence="5">DUF3823 domain-containing protein</fullName>
    </recommendedName>
</protein>
<proteinExistence type="predicted"/>
<evidence type="ECO:0000259" key="2">
    <source>
        <dbReference type="Pfam" id="PF18003"/>
    </source>
</evidence>
<dbReference type="Gene3D" id="2.60.40.1120">
    <property type="entry name" value="Carboxypeptidase-like, regulatory domain"/>
    <property type="match status" value="1"/>
</dbReference>
<gene>
    <name evidence="3" type="ORF">DQQ10_20345</name>
</gene>
<dbReference type="Pfam" id="PF18003">
    <property type="entry name" value="DUF3823_C"/>
    <property type="match status" value="1"/>
</dbReference>
<dbReference type="EMBL" id="QMFY01000012">
    <property type="protein sequence ID" value="RAV99247.1"/>
    <property type="molecule type" value="Genomic_DNA"/>
</dbReference>
<keyword evidence="4" id="KW-1185">Reference proteome</keyword>
<name>A0A364XYB3_9BACT</name>
<comment type="caution">
    <text evidence="3">The sequence shown here is derived from an EMBL/GenBank/DDBJ whole genome shotgun (WGS) entry which is preliminary data.</text>
</comment>
<reference evidence="3 4" key="1">
    <citation type="submission" date="2018-06" db="EMBL/GenBank/DDBJ databases">
        <title>Chryseolinea flavus sp. nov., a member of the phylum Bacteroidetes isolated from soil.</title>
        <authorList>
            <person name="Li Y."/>
            <person name="Wang J."/>
        </authorList>
    </citation>
    <scope>NUCLEOTIDE SEQUENCE [LARGE SCALE GENOMIC DNA]</scope>
    <source>
        <strain evidence="3 4">SDU1-6</strain>
    </source>
</reference>
<dbReference type="RefSeq" id="WP_112748761.1">
    <property type="nucleotide sequence ID" value="NZ_QMFY01000012.1"/>
</dbReference>
<dbReference type="Gene3D" id="2.60.40.2060">
    <property type="match status" value="1"/>
</dbReference>
<sequence length="236" mass="25723">MKIFKQYFIGASLLAALASCGELDNYDAPSKKLTGRIVYNGQAINVEKGQVRLQLWEDGWKTKAPINVAIEPDGSFSALLFNGDYKVVIPQNDGPFMKLTNDVTQSDTIALTLRGSTEMDIEVRPYYIPHSATFSTASSKISVNFSIDKVITDANAKDIEYAALYINKTRFVSKGVKLAGGEATISGGSIADLDDVNLEVNIPNIVPAQQYVYAIVAVKVAGVEDLIYTPVQKIEF</sequence>
<feature type="domain" description="DUF3823" evidence="2">
    <location>
        <begin position="132"/>
        <end position="233"/>
    </location>
</feature>
<dbReference type="OrthoDB" id="1433240at2"/>
<dbReference type="Pfam" id="PF12866">
    <property type="entry name" value="DUF3823"/>
    <property type="match status" value="1"/>
</dbReference>
<evidence type="ECO:0000259" key="1">
    <source>
        <dbReference type="Pfam" id="PF12866"/>
    </source>
</evidence>
<dbReference type="InterPro" id="IPR041186">
    <property type="entry name" value="DUF3823_C"/>
</dbReference>
<dbReference type="PROSITE" id="PS51257">
    <property type="entry name" value="PROKAR_LIPOPROTEIN"/>
    <property type="match status" value="1"/>
</dbReference>
<organism evidence="3 4">
    <name type="scientific">Pseudochryseolinea flava</name>
    <dbReference type="NCBI Taxonomy" id="2059302"/>
    <lineage>
        <taxon>Bacteria</taxon>
        <taxon>Pseudomonadati</taxon>
        <taxon>Bacteroidota</taxon>
        <taxon>Cytophagia</taxon>
        <taxon>Cytophagales</taxon>
        <taxon>Fulvivirgaceae</taxon>
        <taxon>Pseudochryseolinea</taxon>
    </lineage>
</organism>